<comment type="caution">
    <text evidence="2">The sequence shown here is derived from an EMBL/GenBank/DDBJ whole genome shotgun (WGS) entry which is preliminary data.</text>
</comment>
<proteinExistence type="predicted"/>
<name>A0A7W0BW10_9BACL</name>
<dbReference type="RefSeq" id="WP_181536377.1">
    <property type="nucleotide sequence ID" value="NZ_JACDUU010000001.1"/>
</dbReference>
<sequence length="62" mass="7129">MIFKERQAKKRNGSSSVAKQLKSVRTEMIRDWLGDMNYGHVPASSSNDDDVEECGRELEERL</sequence>
<keyword evidence="3" id="KW-1185">Reference proteome</keyword>
<dbReference type="AlphaFoldDB" id="A0A7W0BW10"/>
<protein>
    <submittedName>
        <fullName evidence="2">Uncharacterized protein</fullName>
    </submittedName>
</protein>
<organism evidence="2 3">
    <name type="scientific">[Anoxybacillus] calidus</name>
    <dbReference type="NCBI Taxonomy" id="575178"/>
    <lineage>
        <taxon>Bacteria</taxon>
        <taxon>Bacillati</taxon>
        <taxon>Bacillota</taxon>
        <taxon>Bacilli</taxon>
        <taxon>Bacillales</taxon>
        <taxon>Anoxybacillaceae</taxon>
        <taxon>Paranoxybacillus</taxon>
    </lineage>
</organism>
<reference evidence="2 3" key="1">
    <citation type="submission" date="2020-07" db="EMBL/GenBank/DDBJ databases">
        <title>Genomic Encyclopedia of Type Strains, Phase IV (KMG-IV): sequencing the most valuable type-strain genomes for metagenomic binning, comparative biology and taxonomic classification.</title>
        <authorList>
            <person name="Goeker M."/>
        </authorList>
    </citation>
    <scope>NUCLEOTIDE SEQUENCE [LARGE SCALE GENOMIC DNA]</scope>
    <source>
        <strain evidence="2 3">DSM 25220</strain>
    </source>
</reference>
<gene>
    <name evidence="2" type="ORF">HNQ85_000807</name>
</gene>
<feature type="region of interest" description="Disordered" evidence="1">
    <location>
        <begin position="39"/>
        <end position="62"/>
    </location>
</feature>
<dbReference type="Proteomes" id="UP000580891">
    <property type="component" value="Unassembled WGS sequence"/>
</dbReference>
<feature type="compositionally biased region" description="Basic and acidic residues" evidence="1">
    <location>
        <begin position="53"/>
        <end position="62"/>
    </location>
</feature>
<accession>A0A7W0BW10</accession>
<evidence type="ECO:0000313" key="3">
    <source>
        <dbReference type="Proteomes" id="UP000580891"/>
    </source>
</evidence>
<dbReference type="EMBL" id="JACDUU010000001">
    <property type="protein sequence ID" value="MBA2870549.1"/>
    <property type="molecule type" value="Genomic_DNA"/>
</dbReference>
<evidence type="ECO:0000256" key="1">
    <source>
        <dbReference type="SAM" id="MobiDB-lite"/>
    </source>
</evidence>
<evidence type="ECO:0000313" key="2">
    <source>
        <dbReference type="EMBL" id="MBA2870549.1"/>
    </source>
</evidence>